<keyword evidence="4" id="KW-1185">Reference proteome</keyword>
<dbReference type="Proteomes" id="UP001243717">
    <property type="component" value="Unassembled WGS sequence"/>
</dbReference>
<comment type="caution">
    <text evidence="3">The sequence shown here is derived from an EMBL/GenBank/DDBJ whole genome shotgun (WGS) entry which is preliminary data.</text>
</comment>
<dbReference type="PIRSF" id="PIRSF004633">
    <property type="entry name" value="UCP_PLP_oxd"/>
    <property type="match status" value="1"/>
</dbReference>
<proteinExistence type="predicted"/>
<dbReference type="InterPro" id="IPR012349">
    <property type="entry name" value="Split_barrel_FMN-bd"/>
</dbReference>
<dbReference type="RefSeq" id="WP_308984202.1">
    <property type="nucleotide sequence ID" value="NZ_JARXIC010000005.1"/>
</dbReference>
<reference evidence="3 4" key="1">
    <citation type="submission" date="2023-04" db="EMBL/GenBank/DDBJ databases">
        <title>A novel bacteria isolated from coastal sediment.</title>
        <authorList>
            <person name="Liu X.-J."/>
            <person name="Du Z.-J."/>
        </authorList>
    </citation>
    <scope>NUCLEOTIDE SEQUENCE [LARGE SCALE GENOMIC DNA]</scope>
    <source>
        <strain evidence="3 4">SDUM461004</strain>
    </source>
</reference>
<sequence length="183" mass="20168">MTENKDTIPQSAHTGYASLLSGFQSIQLGTVSTSGTPEASYAPAVLTESRDFYVHVSELSAHTANLRDTQKASVLLIEDEETCEQIFARKRVTYACTTAEVERDSAEWKDAMERFSEKFGGIMNHLKGMQDFHLIRLSPKSGRLVVGFGQAYDISGEQMEALSHVRGFNGKGHRNEPATAHAK</sequence>
<dbReference type="SUPFAM" id="SSF50475">
    <property type="entry name" value="FMN-binding split barrel"/>
    <property type="match status" value="1"/>
</dbReference>
<protein>
    <submittedName>
        <fullName evidence="3">Pyridoxamine 5'-phosphate oxidase family protein</fullName>
    </submittedName>
</protein>
<dbReference type="InterPro" id="IPR011576">
    <property type="entry name" value="Pyridox_Oxase_N"/>
</dbReference>
<organism evidence="3 4">
    <name type="scientific">Thalassobacterium sedimentorum</name>
    <dbReference type="NCBI Taxonomy" id="3041258"/>
    <lineage>
        <taxon>Bacteria</taxon>
        <taxon>Pseudomonadati</taxon>
        <taxon>Verrucomicrobiota</taxon>
        <taxon>Opitutia</taxon>
        <taxon>Puniceicoccales</taxon>
        <taxon>Coraliomargaritaceae</taxon>
        <taxon>Thalassobacterium</taxon>
    </lineage>
</organism>
<accession>A0ABU1AFW2</accession>
<dbReference type="InterPro" id="IPR014419">
    <property type="entry name" value="HutZ"/>
</dbReference>
<evidence type="ECO:0000313" key="3">
    <source>
        <dbReference type="EMBL" id="MDQ8193719.1"/>
    </source>
</evidence>
<name>A0ABU1AFW2_9BACT</name>
<dbReference type="PANTHER" id="PTHR35176">
    <property type="entry name" value="HEME OXYGENASE HI_0854-RELATED"/>
    <property type="match status" value="1"/>
</dbReference>
<keyword evidence="1" id="KW-0560">Oxidoreductase</keyword>
<dbReference type="PANTHER" id="PTHR35176:SF6">
    <property type="entry name" value="HEME OXYGENASE HI_0854-RELATED"/>
    <property type="match status" value="1"/>
</dbReference>
<gene>
    <name evidence="3" type="ORF">QEH59_04750</name>
</gene>
<feature type="domain" description="Pyridoxamine 5'-phosphate oxidase N-terminal" evidence="2">
    <location>
        <begin position="18"/>
        <end position="144"/>
    </location>
</feature>
<dbReference type="Gene3D" id="2.30.110.10">
    <property type="entry name" value="Electron Transport, Fmn-binding Protein, Chain A"/>
    <property type="match status" value="1"/>
</dbReference>
<evidence type="ECO:0000259" key="2">
    <source>
        <dbReference type="Pfam" id="PF01243"/>
    </source>
</evidence>
<dbReference type="EMBL" id="JARXIC010000005">
    <property type="protein sequence ID" value="MDQ8193719.1"/>
    <property type="molecule type" value="Genomic_DNA"/>
</dbReference>
<dbReference type="Pfam" id="PF01243">
    <property type="entry name" value="PNPOx_N"/>
    <property type="match status" value="1"/>
</dbReference>
<dbReference type="InterPro" id="IPR052019">
    <property type="entry name" value="F420H2_bilvrd_red/Heme_oxyg"/>
</dbReference>
<evidence type="ECO:0000313" key="4">
    <source>
        <dbReference type="Proteomes" id="UP001243717"/>
    </source>
</evidence>
<evidence type="ECO:0000256" key="1">
    <source>
        <dbReference type="ARBA" id="ARBA00023002"/>
    </source>
</evidence>